<reference evidence="12" key="1">
    <citation type="submission" date="2017-01" db="EMBL/GenBank/DDBJ databases">
        <title>Comparative genomics of anhydrobiosis in the tardigrade Hypsibius dujardini.</title>
        <authorList>
            <person name="Yoshida Y."/>
            <person name="Koutsovoulos G."/>
            <person name="Laetsch D."/>
            <person name="Stevens L."/>
            <person name="Kumar S."/>
            <person name="Horikawa D."/>
            <person name="Ishino K."/>
            <person name="Komine S."/>
            <person name="Tomita M."/>
            <person name="Blaxter M."/>
            <person name="Arakawa K."/>
        </authorList>
    </citation>
    <scope>NUCLEOTIDE SEQUENCE [LARGE SCALE GENOMIC DNA]</scope>
    <source>
        <strain evidence="12">Z151</strain>
    </source>
</reference>
<dbReference type="SUPFAM" id="SSF56112">
    <property type="entry name" value="Protein kinase-like (PK-like)"/>
    <property type="match status" value="1"/>
</dbReference>
<feature type="compositionally biased region" description="Basic and acidic residues" evidence="9">
    <location>
        <begin position="643"/>
        <end position="660"/>
    </location>
</feature>
<gene>
    <name evidence="11" type="ORF">BV898_11680</name>
</gene>
<evidence type="ECO:0000256" key="4">
    <source>
        <dbReference type="ARBA" id="ARBA00022741"/>
    </source>
</evidence>
<dbReference type="InterPro" id="IPR051585">
    <property type="entry name" value="STE20_Ser/Thr_Kinases"/>
</dbReference>
<feature type="compositionally biased region" description="Polar residues" evidence="9">
    <location>
        <begin position="435"/>
        <end position="444"/>
    </location>
</feature>
<keyword evidence="2" id="KW-0597">Phosphoprotein</keyword>
<keyword evidence="4 7" id="KW-0547">Nucleotide-binding</keyword>
<dbReference type="SMART" id="SM00220">
    <property type="entry name" value="S_TKc"/>
    <property type="match status" value="1"/>
</dbReference>
<dbReference type="PROSITE" id="PS00108">
    <property type="entry name" value="PROTEIN_KINASE_ST"/>
    <property type="match status" value="1"/>
</dbReference>
<dbReference type="PROSITE" id="PS50011">
    <property type="entry name" value="PROTEIN_KINASE_DOM"/>
    <property type="match status" value="1"/>
</dbReference>
<dbReference type="InterPro" id="IPR017441">
    <property type="entry name" value="Protein_kinase_ATP_BS"/>
</dbReference>
<dbReference type="EMBL" id="MTYJ01000110">
    <property type="protein sequence ID" value="OQV14105.1"/>
    <property type="molecule type" value="Genomic_DNA"/>
</dbReference>
<evidence type="ECO:0000259" key="10">
    <source>
        <dbReference type="PROSITE" id="PS50011"/>
    </source>
</evidence>
<keyword evidence="5 11" id="KW-0418">Kinase</keyword>
<feature type="coiled-coil region" evidence="8">
    <location>
        <begin position="993"/>
        <end position="1020"/>
    </location>
</feature>
<feature type="region of interest" description="Disordered" evidence="9">
    <location>
        <begin position="330"/>
        <end position="352"/>
    </location>
</feature>
<evidence type="ECO:0000256" key="8">
    <source>
        <dbReference type="SAM" id="Coils"/>
    </source>
</evidence>
<feature type="region of interest" description="Disordered" evidence="9">
    <location>
        <begin position="560"/>
        <end position="812"/>
    </location>
</feature>
<protein>
    <submittedName>
        <fullName evidence="11">STE20-like serine/threonine-protein kinase</fullName>
    </submittedName>
</protein>
<evidence type="ECO:0000256" key="9">
    <source>
        <dbReference type="SAM" id="MobiDB-lite"/>
    </source>
</evidence>
<feature type="compositionally biased region" description="Basic and acidic residues" evidence="9">
    <location>
        <begin position="579"/>
        <end position="589"/>
    </location>
</feature>
<keyword evidence="8" id="KW-0175">Coiled coil</keyword>
<evidence type="ECO:0000256" key="1">
    <source>
        <dbReference type="ARBA" id="ARBA00022527"/>
    </source>
</evidence>
<keyword evidence="6 7" id="KW-0067">ATP-binding</keyword>
<keyword evidence="3" id="KW-0808">Transferase</keyword>
<dbReference type="GO" id="GO:0005524">
    <property type="term" value="F:ATP binding"/>
    <property type="evidence" value="ECO:0007669"/>
    <property type="project" value="UniProtKB-UniRule"/>
</dbReference>
<evidence type="ECO:0000313" key="12">
    <source>
        <dbReference type="Proteomes" id="UP000192578"/>
    </source>
</evidence>
<name>A0A1W0WFW4_HYPEX</name>
<dbReference type="PANTHER" id="PTHR46538">
    <property type="entry name" value="PROTEIN KINASE DOMAIN-CONTAINING PROTEIN"/>
    <property type="match status" value="1"/>
</dbReference>
<feature type="domain" description="Protein kinase" evidence="10">
    <location>
        <begin position="39"/>
        <end position="297"/>
    </location>
</feature>
<evidence type="ECO:0000256" key="3">
    <source>
        <dbReference type="ARBA" id="ARBA00022679"/>
    </source>
</evidence>
<feature type="compositionally biased region" description="Basic and acidic residues" evidence="9">
    <location>
        <begin position="674"/>
        <end position="689"/>
    </location>
</feature>
<dbReference type="PANTHER" id="PTHR46538:SF3">
    <property type="entry name" value="PROTEIN KINASE DOMAIN-CONTAINING PROTEIN"/>
    <property type="match status" value="1"/>
</dbReference>
<dbReference type="FunFam" id="1.10.510.10:FF:001298">
    <property type="entry name" value="STE20-like kinase"/>
    <property type="match status" value="1"/>
</dbReference>
<organism evidence="11 12">
    <name type="scientific">Hypsibius exemplaris</name>
    <name type="common">Freshwater tardigrade</name>
    <dbReference type="NCBI Taxonomy" id="2072580"/>
    <lineage>
        <taxon>Eukaryota</taxon>
        <taxon>Metazoa</taxon>
        <taxon>Ecdysozoa</taxon>
        <taxon>Tardigrada</taxon>
        <taxon>Eutardigrada</taxon>
        <taxon>Parachela</taxon>
        <taxon>Hypsibioidea</taxon>
        <taxon>Hypsibiidae</taxon>
        <taxon>Hypsibius</taxon>
    </lineage>
</organism>
<evidence type="ECO:0000256" key="2">
    <source>
        <dbReference type="ARBA" id="ARBA00022553"/>
    </source>
</evidence>
<feature type="coiled-coil region" evidence="8">
    <location>
        <begin position="842"/>
        <end position="869"/>
    </location>
</feature>
<dbReference type="InterPro" id="IPR011009">
    <property type="entry name" value="Kinase-like_dom_sf"/>
</dbReference>
<dbReference type="Gene3D" id="1.10.510.10">
    <property type="entry name" value="Transferase(Phosphotransferase) domain 1"/>
    <property type="match status" value="1"/>
</dbReference>
<feature type="coiled-coil region" evidence="8">
    <location>
        <begin position="902"/>
        <end position="949"/>
    </location>
</feature>
<feature type="binding site" evidence="7">
    <location>
        <position position="68"/>
    </location>
    <ligand>
        <name>ATP</name>
        <dbReference type="ChEBI" id="CHEBI:30616"/>
    </ligand>
</feature>
<dbReference type="Gene3D" id="3.30.200.20">
    <property type="entry name" value="Phosphorylase Kinase, domain 1"/>
    <property type="match status" value="1"/>
</dbReference>
<evidence type="ECO:0000313" key="11">
    <source>
        <dbReference type="EMBL" id="OQV14105.1"/>
    </source>
</evidence>
<dbReference type="Pfam" id="PF12474">
    <property type="entry name" value="PKK"/>
    <property type="match status" value="2"/>
</dbReference>
<keyword evidence="12" id="KW-1185">Reference proteome</keyword>
<dbReference type="GO" id="GO:0004674">
    <property type="term" value="F:protein serine/threonine kinase activity"/>
    <property type="evidence" value="ECO:0007669"/>
    <property type="project" value="UniProtKB-KW"/>
</dbReference>
<dbReference type="InterPro" id="IPR000719">
    <property type="entry name" value="Prot_kinase_dom"/>
</dbReference>
<keyword evidence="1" id="KW-0723">Serine/threonine-protein kinase</keyword>
<feature type="compositionally biased region" description="Low complexity" evidence="9">
    <location>
        <begin position="341"/>
        <end position="351"/>
    </location>
</feature>
<feature type="compositionally biased region" description="Low complexity" evidence="9">
    <location>
        <begin position="690"/>
        <end position="706"/>
    </location>
</feature>
<accession>A0A1W0WFW4</accession>
<evidence type="ECO:0000256" key="5">
    <source>
        <dbReference type="ARBA" id="ARBA00022777"/>
    </source>
</evidence>
<dbReference type="InterPro" id="IPR008271">
    <property type="entry name" value="Ser/Thr_kinase_AS"/>
</dbReference>
<feature type="compositionally biased region" description="Polar residues" evidence="9">
    <location>
        <begin position="1234"/>
        <end position="1244"/>
    </location>
</feature>
<feature type="region of interest" description="Disordered" evidence="9">
    <location>
        <begin position="385"/>
        <end position="412"/>
    </location>
</feature>
<dbReference type="FunFam" id="3.30.200.20:FF:000353">
    <property type="entry name" value="Sterile20-like kinase, isoform B"/>
    <property type="match status" value="1"/>
</dbReference>
<feature type="compositionally biased region" description="Low complexity" evidence="9">
    <location>
        <begin position="593"/>
        <end position="602"/>
    </location>
</feature>
<dbReference type="PROSITE" id="PS00107">
    <property type="entry name" value="PROTEIN_KINASE_ATP"/>
    <property type="match status" value="1"/>
</dbReference>
<evidence type="ECO:0000256" key="6">
    <source>
        <dbReference type="ARBA" id="ARBA00022840"/>
    </source>
</evidence>
<dbReference type="AlphaFoldDB" id="A0A1W0WFW4"/>
<feature type="region of interest" description="Disordered" evidence="9">
    <location>
        <begin position="429"/>
        <end position="470"/>
    </location>
</feature>
<feature type="region of interest" description="Disordered" evidence="9">
    <location>
        <begin position="1234"/>
        <end position="1255"/>
    </location>
</feature>
<sequence length="1255" mass="143472">MSIFSNFKKIFHIGAVGEVERKKPSHQNVQRDLNPEDVWTLVGELGDGAFGKVYKAENRNTKALAAAKVCELKDEDELEDFLTEIDILTSCKHQNIVTLHEAFFYGSKLWMLIEFCGAGAVDQIMTELEKPLTEPQIRFVGHETCVALEYLHRNMIIHRDLKAGNILLTMDGQVKLADFGVSAKNKQLAQRRDSFIGTPYWMAPEIMRCETFRDWPYDYKADIWSFGITLIEMAEMDPPNHEMSPMRVLIRIQKADPPKLKHADKWSTDFSDILRYALVKEPDNRPTAAEVLKHPFFSQVKSNVPIRALISEAKAEIIEVEEHEIVDDVASSTISDSDRGPSPASTTSVTTHHTHFSPASLYIAEEPDPGLANQEAVMYAAVLSKDSRGRRSPPQPAQLKTGDHHHHPLTNGSAGLAEHLYEEIREVKNRRSVSPLRSASSLDNRSFREASVSEEQQMEDKVSTSSESELEDTIVVALTPVQTNGSSEGKETTTHIEESPFRSPIPVTEETVVAAAAASGSDGLIEHALRPESPHVRTPPPDVAVQRKSVEMTSWLKCAEEPSEDVMEPETSLLTSQGLHEELKHEGTVVEKSSQSEQQQPSLRERPKKYKAPSPVQSYPPPVSESSVVVRIKDTSDMPQMEYEERPNRTPSPDYDHPPSKPETLGLASLTTPAHREAHPVDHDQRESLDPAAPSAAAGGDAGDQPKPVASVPPTLRAGVIRKDSRHHQSSSPAMPGSSDDTAAVVSGQLLAGSSLDLMDRSDDASSIATEDSYSDKENKTRNKSAISEPAVILRRKRAEGNGQQQRQRRTLKKTRKFVIDGVVVTTTSTRIIDPNEEIRHKEDADHRKQELRELKMLQKQEMKAFQELALKAQGIREQMEKRFEGDIQGLLRNYENDLDGLLRQQKQRVEKEEALQEADLRAVSKRLATDHEKELKAFREALKQEQKHLKMECESLPKSDRKEKYRLQKDKLDADQSSRESLFIRTLNDSMNRTIMHMKEQYRDKIAAMEKEFLQQKQRLIRSREADIWEREERHYIERHQLSKRQLKDIFFLQRHQMLLRFEKESEQIKRINEFREQELVKQLAAEKKLLPKRIRNEMKTRELMYRESLRITHISADQEKEKVRYFQEQEKKRYKAEQQRQESKHLKRVEELRGQAEANLRELEQFQNESRKVLMDTESTKVRALENDNAETIQKWKNDLVVRKQRLEEDFVKQAEERERFYSTAFIHNGDWSNSGVENSADSPDLSIYGRSN</sequence>
<comment type="caution">
    <text evidence="11">The sequence shown here is derived from an EMBL/GenBank/DDBJ whole genome shotgun (WGS) entry which is preliminary data.</text>
</comment>
<dbReference type="Pfam" id="PF00069">
    <property type="entry name" value="Pkinase"/>
    <property type="match status" value="1"/>
</dbReference>
<evidence type="ECO:0000256" key="7">
    <source>
        <dbReference type="PROSITE-ProRule" id="PRU10141"/>
    </source>
</evidence>
<dbReference type="OrthoDB" id="10062974at2759"/>
<dbReference type="InterPro" id="IPR022165">
    <property type="entry name" value="PKK"/>
</dbReference>
<dbReference type="Proteomes" id="UP000192578">
    <property type="component" value="Unassembled WGS sequence"/>
</dbReference>
<proteinExistence type="predicted"/>